<reference evidence="2 3" key="1">
    <citation type="journal article" date="2018" name="PLoS ONE">
        <title>The draft genome of Kipferlia bialata reveals reductive genome evolution in fornicate parasites.</title>
        <authorList>
            <person name="Tanifuji G."/>
            <person name="Takabayashi S."/>
            <person name="Kume K."/>
            <person name="Takagi M."/>
            <person name="Nakayama T."/>
            <person name="Kamikawa R."/>
            <person name="Inagaki Y."/>
            <person name="Hashimoto T."/>
        </authorList>
    </citation>
    <scope>NUCLEOTIDE SEQUENCE [LARGE SCALE GENOMIC DNA]</scope>
    <source>
        <strain evidence="2">NY0173</strain>
    </source>
</reference>
<accession>A0A9K3D5H6</accession>
<dbReference type="AlphaFoldDB" id="A0A9K3D5H6"/>
<dbReference type="PANTHER" id="PTHR37027">
    <property type="entry name" value="KDE4"/>
    <property type="match status" value="1"/>
</dbReference>
<dbReference type="EMBL" id="BDIP01004565">
    <property type="protein sequence ID" value="GIQ88967.1"/>
    <property type="molecule type" value="Genomic_DNA"/>
</dbReference>
<comment type="caution">
    <text evidence="2">The sequence shown here is derived from an EMBL/GenBank/DDBJ whole genome shotgun (WGS) entry which is preliminary data.</text>
</comment>
<name>A0A9K3D5H6_9EUKA</name>
<dbReference type="OrthoDB" id="298686at2759"/>
<dbReference type="PANTHER" id="PTHR37027:SF2">
    <property type="entry name" value="CHROMOSOME UNDETERMINED SCAFFOLD_148, WHOLE GENOME SHOTGUN SEQUENCE"/>
    <property type="match status" value="1"/>
</dbReference>
<dbReference type="InterPro" id="IPR038835">
    <property type="entry name" value="Giardin_beta-like"/>
</dbReference>
<evidence type="ECO:0000313" key="3">
    <source>
        <dbReference type="Proteomes" id="UP000265618"/>
    </source>
</evidence>
<keyword evidence="3" id="KW-1185">Reference proteome</keyword>
<evidence type="ECO:0000256" key="1">
    <source>
        <dbReference type="SAM" id="Coils"/>
    </source>
</evidence>
<proteinExistence type="predicted"/>
<protein>
    <submittedName>
        <fullName evidence="2">Uncharacterized protein</fullName>
    </submittedName>
</protein>
<dbReference type="Proteomes" id="UP000265618">
    <property type="component" value="Unassembled WGS sequence"/>
</dbReference>
<keyword evidence="1" id="KW-0175">Coiled coil</keyword>
<feature type="non-terminal residue" evidence="2">
    <location>
        <position position="157"/>
    </location>
</feature>
<gene>
    <name evidence="2" type="ORF">KIPB_011328</name>
</gene>
<evidence type="ECO:0000313" key="2">
    <source>
        <dbReference type="EMBL" id="GIQ88967.1"/>
    </source>
</evidence>
<organism evidence="2 3">
    <name type="scientific">Kipferlia bialata</name>
    <dbReference type="NCBI Taxonomy" id="797122"/>
    <lineage>
        <taxon>Eukaryota</taxon>
        <taxon>Metamonada</taxon>
        <taxon>Carpediemonas-like organisms</taxon>
        <taxon>Kipferlia</taxon>
    </lineage>
</organism>
<feature type="coiled-coil region" evidence="1">
    <location>
        <begin position="33"/>
        <end position="92"/>
    </location>
</feature>
<sequence>MDNPDQMSGRVFSLTERLHSLQNGIETTRSRKLEKVENTLKQMDEKMVQSDNDRDQRFDSIRQGVLRLQEGIVQEHEARESLEEEKTKATEDVQARLKHELVGLSDGRRDSEVRIARAMEQKLAGIRQELAREVQARLEAEETRQAALGVDLPRLRQ</sequence>